<evidence type="ECO:0000313" key="5">
    <source>
        <dbReference type="EMBL" id="SEO86403.1"/>
    </source>
</evidence>
<dbReference type="NCBIfam" id="NF005861">
    <property type="entry name" value="PRK07791.1"/>
    <property type="match status" value="1"/>
</dbReference>
<dbReference type="InterPro" id="IPR036291">
    <property type="entry name" value="NAD(P)-bd_dom_sf"/>
</dbReference>
<protein>
    <submittedName>
        <fullName evidence="5">NAD(P)-dependent dehydrogenase, short-chain alcohol dehydrogenase family</fullName>
    </submittedName>
</protein>
<feature type="domain" description="Ketoreductase" evidence="4">
    <location>
        <begin position="8"/>
        <end position="206"/>
    </location>
</feature>
<dbReference type="SUPFAM" id="SSF51735">
    <property type="entry name" value="NAD(P)-binding Rossmann-fold domains"/>
    <property type="match status" value="1"/>
</dbReference>
<dbReference type="PRINTS" id="PR00081">
    <property type="entry name" value="GDHRDH"/>
</dbReference>
<dbReference type="RefSeq" id="WP_091942781.1">
    <property type="nucleotide sequence ID" value="NZ_FOEE01000005.1"/>
</dbReference>
<name>A0A1H8T7F9_9ACTN</name>
<dbReference type="SMART" id="SM00822">
    <property type="entry name" value="PKS_KR"/>
    <property type="match status" value="1"/>
</dbReference>
<dbReference type="InterPro" id="IPR051687">
    <property type="entry name" value="Peroxisomal_Beta-Oxidation"/>
</dbReference>
<evidence type="ECO:0000256" key="3">
    <source>
        <dbReference type="RuleBase" id="RU000363"/>
    </source>
</evidence>
<evidence type="ECO:0000256" key="2">
    <source>
        <dbReference type="ARBA" id="ARBA00023002"/>
    </source>
</evidence>
<reference evidence="6" key="1">
    <citation type="submission" date="2016-10" db="EMBL/GenBank/DDBJ databases">
        <authorList>
            <person name="Varghese N."/>
            <person name="Submissions S."/>
        </authorList>
    </citation>
    <scope>NUCLEOTIDE SEQUENCE [LARGE SCALE GENOMIC DNA]</scope>
    <source>
        <strain evidence="6">DSM 45413</strain>
    </source>
</reference>
<dbReference type="PRINTS" id="PR00080">
    <property type="entry name" value="SDRFAMILY"/>
</dbReference>
<dbReference type="InterPro" id="IPR002347">
    <property type="entry name" value="SDR_fam"/>
</dbReference>
<dbReference type="PANTHER" id="PTHR45024">
    <property type="entry name" value="DEHYDROGENASES, SHORT CHAIN"/>
    <property type="match status" value="1"/>
</dbReference>
<organism evidence="5 6">
    <name type="scientific">Trujillonella endophytica</name>
    <dbReference type="NCBI Taxonomy" id="673521"/>
    <lineage>
        <taxon>Bacteria</taxon>
        <taxon>Bacillati</taxon>
        <taxon>Actinomycetota</taxon>
        <taxon>Actinomycetes</taxon>
        <taxon>Geodermatophilales</taxon>
        <taxon>Geodermatophilaceae</taxon>
        <taxon>Trujillonella</taxon>
    </lineage>
</organism>
<dbReference type="PROSITE" id="PS00061">
    <property type="entry name" value="ADH_SHORT"/>
    <property type="match status" value="1"/>
</dbReference>
<dbReference type="Proteomes" id="UP000198960">
    <property type="component" value="Unassembled WGS sequence"/>
</dbReference>
<sequence>MSGICEGRVAVVTGAGRGIGRVYALDLAREGARVVVNDLGGSNDGSGADTGAAQSVVDEIVAAGGTAVANHDDVSDWDGARRLVDQAVTTFGGLDVLVNNAGILRDRTLASMSAEEWDAVIRVHLRGTFAPSHFAAQYWRARHKETGAPTGARLINTTSASGLYGAFGQSNYGAAKAGIASFTLITAMELARHGVTVNAVAPVASTRLTEDVMSEGLRATLVPEHVAPLVVWLAGAESAGVTGRVFDVGGGRISVVESWRLGPEVTRADGVWDPAELGAIIPGLVADAAPNPDRTGRVPAPRP</sequence>
<evidence type="ECO:0000313" key="6">
    <source>
        <dbReference type="Proteomes" id="UP000198960"/>
    </source>
</evidence>
<dbReference type="InterPro" id="IPR057326">
    <property type="entry name" value="KR_dom"/>
</dbReference>
<dbReference type="FunFam" id="3.40.50.720:FF:000446">
    <property type="entry name" value="Short chain dehydrogenase"/>
    <property type="match status" value="1"/>
</dbReference>
<comment type="similarity">
    <text evidence="1 3">Belongs to the short-chain dehydrogenases/reductases (SDR) family.</text>
</comment>
<dbReference type="STRING" id="673521.SAMN05660991_02095"/>
<dbReference type="Pfam" id="PF00106">
    <property type="entry name" value="adh_short"/>
    <property type="match status" value="1"/>
</dbReference>
<dbReference type="AlphaFoldDB" id="A0A1H8T7F9"/>
<proteinExistence type="inferred from homology"/>
<dbReference type="OrthoDB" id="9808187at2"/>
<dbReference type="InterPro" id="IPR020904">
    <property type="entry name" value="Sc_DH/Rdtase_CS"/>
</dbReference>
<keyword evidence="2" id="KW-0560">Oxidoreductase</keyword>
<evidence type="ECO:0000256" key="1">
    <source>
        <dbReference type="ARBA" id="ARBA00006484"/>
    </source>
</evidence>
<dbReference type="EMBL" id="FOEE01000005">
    <property type="protein sequence ID" value="SEO86403.1"/>
    <property type="molecule type" value="Genomic_DNA"/>
</dbReference>
<gene>
    <name evidence="5" type="ORF">SAMN05660991_02095</name>
</gene>
<dbReference type="GO" id="GO:0016491">
    <property type="term" value="F:oxidoreductase activity"/>
    <property type="evidence" value="ECO:0007669"/>
    <property type="project" value="UniProtKB-KW"/>
</dbReference>
<evidence type="ECO:0000259" key="4">
    <source>
        <dbReference type="SMART" id="SM00822"/>
    </source>
</evidence>
<dbReference type="PANTHER" id="PTHR45024:SF2">
    <property type="entry name" value="SCP2 DOMAIN-CONTAINING PROTEIN"/>
    <property type="match status" value="1"/>
</dbReference>
<accession>A0A1H8T7F9</accession>
<dbReference type="Gene3D" id="3.40.50.720">
    <property type="entry name" value="NAD(P)-binding Rossmann-like Domain"/>
    <property type="match status" value="1"/>
</dbReference>
<keyword evidence="6" id="KW-1185">Reference proteome</keyword>